<feature type="transmembrane region" description="Helical" evidence="2">
    <location>
        <begin position="94"/>
        <end position="117"/>
    </location>
</feature>
<organism evidence="3 4">
    <name type="scientific">Nonomuraea solani</name>
    <dbReference type="NCBI Taxonomy" id="1144553"/>
    <lineage>
        <taxon>Bacteria</taxon>
        <taxon>Bacillati</taxon>
        <taxon>Actinomycetota</taxon>
        <taxon>Actinomycetes</taxon>
        <taxon>Streptosporangiales</taxon>
        <taxon>Streptosporangiaceae</taxon>
        <taxon>Nonomuraea</taxon>
    </lineage>
</organism>
<proteinExistence type="predicted"/>
<dbReference type="InterPro" id="IPR036259">
    <property type="entry name" value="MFS_trans_sf"/>
</dbReference>
<evidence type="ECO:0000313" key="3">
    <source>
        <dbReference type="EMBL" id="SEH03043.1"/>
    </source>
</evidence>
<keyword evidence="2" id="KW-1133">Transmembrane helix</keyword>
<keyword evidence="2" id="KW-0812">Transmembrane</keyword>
<keyword evidence="4" id="KW-1185">Reference proteome</keyword>
<dbReference type="EMBL" id="FNVT01000032">
    <property type="protein sequence ID" value="SEH03043.1"/>
    <property type="molecule type" value="Genomic_DNA"/>
</dbReference>
<evidence type="ECO:0000313" key="4">
    <source>
        <dbReference type="Proteomes" id="UP000236732"/>
    </source>
</evidence>
<feature type="region of interest" description="Disordered" evidence="1">
    <location>
        <begin position="1"/>
        <end position="26"/>
    </location>
</feature>
<dbReference type="Proteomes" id="UP000236732">
    <property type="component" value="Unassembled WGS sequence"/>
</dbReference>
<name>A0A1H6F0B2_9ACTN</name>
<protein>
    <submittedName>
        <fullName evidence="3">Major Facilitator Superfamily protein</fullName>
    </submittedName>
</protein>
<evidence type="ECO:0000256" key="1">
    <source>
        <dbReference type="SAM" id="MobiDB-lite"/>
    </source>
</evidence>
<dbReference type="SUPFAM" id="SSF103473">
    <property type="entry name" value="MFS general substrate transporter"/>
    <property type="match status" value="1"/>
</dbReference>
<accession>A0A1H6F0B2</accession>
<gene>
    <name evidence="3" type="ORF">SAMN05444920_13252</name>
</gene>
<reference evidence="3 4" key="1">
    <citation type="submission" date="2016-10" db="EMBL/GenBank/DDBJ databases">
        <authorList>
            <person name="de Groot N.N."/>
        </authorList>
    </citation>
    <scope>NUCLEOTIDE SEQUENCE [LARGE SCALE GENOMIC DNA]</scope>
    <source>
        <strain evidence="3 4">CGMCC 4.7037</strain>
    </source>
</reference>
<dbReference type="GO" id="GO:0022857">
    <property type="term" value="F:transmembrane transporter activity"/>
    <property type="evidence" value="ECO:0007669"/>
    <property type="project" value="InterPro"/>
</dbReference>
<sequence length="177" mass="18585">MSTSAHIAWPIQRSRTDPTRRTPGTAARIRSAPRVVVATGLGATGVCLLALSAARTPEQILVTVALVGLAFEIYEPASQELVAQVAEGEQRGRLYAMLGAALVAAGAIAGVMASVLLPIGVRWLMVVDAATCLTASVVALAFLPRSRREAFGRDGRRWRPPARLIRLTAASTAFAVG</sequence>
<dbReference type="AlphaFoldDB" id="A0A1H6F0B2"/>
<dbReference type="Gene3D" id="1.20.1250.20">
    <property type="entry name" value="MFS general substrate transporter like domains"/>
    <property type="match status" value="1"/>
</dbReference>
<feature type="transmembrane region" description="Helical" evidence="2">
    <location>
        <begin position="123"/>
        <end position="143"/>
    </location>
</feature>
<dbReference type="InterPro" id="IPR011701">
    <property type="entry name" value="MFS"/>
</dbReference>
<evidence type="ECO:0000256" key="2">
    <source>
        <dbReference type="SAM" id="Phobius"/>
    </source>
</evidence>
<dbReference type="Pfam" id="PF07690">
    <property type="entry name" value="MFS_1"/>
    <property type="match status" value="1"/>
</dbReference>
<keyword evidence="2" id="KW-0472">Membrane</keyword>